<evidence type="ECO:0000313" key="7">
    <source>
        <dbReference type="EMBL" id="CDN89120.1"/>
    </source>
</evidence>
<feature type="transmembrane region" description="Helical" evidence="6">
    <location>
        <begin position="149"/>
        <end position="173"/>
    </location>
</feature>
<proteinExistence type="inferred from homology"/>
<evidence type="ECO:0000313" key="8">
    <source>
        <dbReference type="Proteomes" id="UP000028878"/>
    </source>
</evidence>
<feature type="transmembrane region" description="Helical" evidence="6">
    <location>
        <begin position="305"/>
        <end position="338"/>
    </location>
</feature>
<keyword evidence="5 6" id="KW-0472">Membrane</keyword>
<organism evidence="7 8">
    <name type="scientific">Hydrogenophaga intermedia</name>
    <dbReference type="NCBI Taxonomy" id="65786"/>
    <lineage>
        <taxon>Bacteria</taxon>
        <taxon>Pseudomonadati</taxon>
        <taxon>Pseudomonadota</taxon>
        <taxon>Betaproteobacteria</taxon>
        <taxon>Burkholderiales</taxon>
        <taxon>Comamonadaceae</taxon>
        <taxon>Hydrogenophaga</taxon>
    </lineage>
</organism>
<evidence type="ECO:0000256" key="5">
    <source>
        <dbReference type="ARBA" id="ARBA00023136"/>
    </source>
</evidence>
<dbReference type="GO" id="GO:0055085">
    <property type="term" value="P:transmembrane transport"/>
    <property type="evidence" value="ECO:0007669"/>
    <property type="project" value="TreeGrafter"/>
</dbReference>
<gene>
    <name evidence="7" type="ORF">BN948_03557</name>
</gene>
<dbReference type="Pfam" id="PF01594">
    <property type="entry name" value="AI-2E_transport"/>
    <property type="match status" value="1"/>
</dbReference>
<evidence type="ECO:0000256" key="6">
    <source>
        <dbReference type="SAM" id="Phobius"/>
    </source>
</evidence>
<reference evidence="8" key="1">
    <citation type="submission" date="2014-02" db="EMBL/GenBank/DDBJ databases">
        <authorList>
            <person name="Gan H."/>
        </authorList>
    </citation>
    <scope>NUCLEOTIDE SEQUENCE [LARGE SCALE GENOMIC DNA]</scope>
    <source>
        <strain evidence="8">S1</strain>
    </source>
</reference>
<dbReference type="InterPro" id="IPR002549">
    <property type="entry name" value="AI-2E-like"/>
</dbReference>
<comment type="subcellular location">
    <subcellularLocation>
        <location evidence="1">Membrane</location>
        <topology evidence="1">Multi-pass membrane protein</topology>
    </subcellularLocation>
</comment>
<feature type="transmembrane region" description="Helical" evidence="6">
    <location>
        <begin position="273"/>
        <end position="293"/>
    </location>
</feature>
<feature type="transmembrane region" description="Helical" evidence="6">
    <location>
        <begin position="12"/>
        <end position="43"/>
    </location>
</feature>
<evidence type="ECO:0000256" key="1">
    <source>
        <dbReference type="ARBA" id="ARBA00004141"/>
    </source>
</evidence>
<comment type="similarity">
    <text evidence="2">Belongs to the autoinducer-2 exporter (AI-2E) (TC 2.A.86) family.</text>
</comment>
<dbReference type="Proteomes" id="UP000028878">
    <property type="component" value="Unassembled WGS sequence"/>
</dbReference>
<feature type="transmembrane region" description="Helical" evidence="6">
    <location>
        <begin position="238"/>
        <end position="266"/>
    </location>
</feature>
<evidence type="ECO:0000256" key="2">
    <source>
        <dbReference type="ARBA" id="ARBA00009773"/>
    </source>
</evidence>
<dbReference type="EMBL" id="CCAE010000035">
    <property type="protein sequence ID" value="CDN89120.1"/>
    <property type="molecule type" value="Genomic_DNA"/>
</dbReference>
<reference evidence="8" key="2">
    <citation type="submission" date="2014-11" db="EMBL/GenBank/DDBJ databases">
        <title>Draft genome sequence of Hydrogenophaga intermedia S1.</title>
        <authorList>
            <person name="Gan H.M."/>
            <person name="Chew T.H."/>
            <person name="Stolz A."/>
        </authorList>
    </citation>
    <scope>NUCLEOTIDE SEQUENCE [LARGE SCALE GENOMIC DNA]</scope>
    <source>
        <strain evidence="8">S1</strain>
    </source>
</reference>
<name>A0A1L1PI81_HYDIT</name>
<keyword evidence="3 6" id="KW-0812">Transmembrane</keyword>
<evidence type="ECO:0000256" key="3">
    <source>
        <dbReference type="ARBA" id="ARBA00022692"/>
    </source>
</evidence>
<feature type="transmembrane region" description="Helical" evidence="6">
    <location>
        <begin position="213"/>
        <end position="232"/>
    </location>
</feature>
<evidence type="ECO:0000256" key="4">
    <source>
        <dbReference type="ARBA" id="ARBA00022989"/>
    </source>
</evidence>
<accession>A0A1L1PI81</accession>
<feature type="transmembrane region" description="Helical" evidence="6">
    <location>
        <begin position="64"/>
        <end position="84"/>
    </location>
</feature>
<keyword evidence="8" id="KW-1185">Reference proteome</keyword>
<dbReference type="PANTHER" id="PTHR21716">
    <property type="entry name" value="TRANSMEMBRANE PROTEIN"/>
    <property type="match status" value="1"/>
</dbReference>
<dbReference type="GO" id="GO:0016020">
    <property type="term" value="C:membrane"/>
    <property type="evidence" value="ECO:0007669"/>
    <property type="project" value="UniProtKB-SubCell"/>
</dbReference>
<sequence>MTFTPTQIRIAAWTLIALVMVLLLTVLAPVLMPFIVALIIAYAMHPLVERLAARGWPRWLGAGLSVALLMLVLLAVVLLIVPVITQQVPMLSEQVPALLERLADRLTALAARFGFDLNLDVSQLRQWASELVSGKESELLAGLLSSLRIGGSALAALFGNLFLMPIVAFYLLLDWRALMGRGRSLVPPRWRESVQGFLNETDDVLGRYLRGQLMVMGILAVFYSVGLALVGLNLALPIGVFTGLATFVPFLGFGVGLVLAVLAALLEFQSFTGVALVFGVYMLGQLVESYWLTPRLVGEAIGLHPISVIFALLAFGHLFGFVGVLIALPASAVLLVALRRLKRQYMASDLYLKAPVSHNGPPRLP</sequence>
<dbReference type="PANTHER" id="PTHR21716:SF64">
    <property type="entry name" value="AI-2 TRANSPORT PROTEIN TQSA"/>
    <property type="match status" value="1"/>
</dbReference>
<dbReference type="RefSeq" id="WP_009518482.1">
    <property type="nucleotide sequence ID" value="NZ_CCAE010000035.1"/>
</dbReference>
<dbReference type="AlphaFoldDB" id="A0A1L1PI81"/>
<protein>
    <submittedName>
        <fullName evidence="7">Putative permease</fullName>
    </submittedName>
</protein>
<keyword evidence="4 6" id="KW-1133">Transmembrane helix</keyword>